<dbReference type="PANTHER" id="PTHR36180">
    <property type="entry name" value="DNA-BINDING PROTEIN-RELATED-RELATED"/>
    <property type="match status" value="1"/>
</dbReference>
<dbReference type="Pfam" id="PF08346">
    <property type="entry name" value="AntA"/>
    <property type="match status" value="1"/>
</dbReference>
<dbReference type="AlphaFoldDB" id="E6YZ67"/>
<dbReference type="EMBL" id="FN645509">
    <property type="protein sequence ID" value="CBI82155.1"/>
    <property type="molecule type" value="Genomic_DNA"/>
</dbReference>
<protein>
    <submittedName>
        <fullName evidence="2 4">Anti-repressor protein</fullName>
    </submittedName>
</protein>
<reference evidence="4" key="1">
    <citation type="journal article" date="2011" name="PLoS Genet.">
        <title>Parallel evolution of a type IV secretion system in radiating lineages of the host-restricted bacterial pathogen Bartonella.</title>
        <authorList>
            <person name="Engel P."/>
            <person name="Salzburger W."/>
            <person name="Liesch M."/>
            <person name="Chang C.C."/>
            <person name="Maruyama S."/>
            <person name="Lanz C."/>
            <person name="Calteau A."/>
            <person name="Lajus A."/>
            <person name="Medigue C."/>
            <person name="Schuster S.C."/>
            <person name="Dehio C."/>
        </authorList>
    </citation>
    <scope>NUCLEOTIDE SEQUENCE</scope>
    <source>
        <strain evidence="4">R1</strain>
    </source>
</reference>
<gene>
    <name evidence="4" type="ORF">B11C_40010</name>
    <name evidence="5" type="ORF">BARSC_190030</name>
    <name evidence="2" type="ORF">BscR1v2_006800</name>
    <name evidence="3" type="ORF">BscR1v2_012390</name>
</gene>
<evidence type="ECO:0000313" key="3">
    <source>
        <dbReference type="EMBL" id="AQX31153.1"/>
    </source>
</evidence>
<accession>E6YZ67</accession>
<proteinExistence type="predicted"/>
<dbReference type="Proteomes" id="UP000190811">
    <property type="component" value="Chromosome"/>
</dbReference>
<reference evidence="6" key="2">
    <citation type="journal article" date="2017" name="Genome Biol. Evol.">
        <title>Evolutionary Dynamics of Pathoadaptation Revealed by Three Independent Acquisitions of the VirB/D4 Type IV Secretion System in Bartonella.</title>
        <authorList>
            <person name="Harms A."/>
            <person name="Segers F.H."/>
            <person name="Quebatte M."/>
            <person name="Mistl C."/>
            <person name="Manfredi P."/>
            <person name="Korner J."/>
            <person name="Chomel B.B."/>
            <person name="Kosoy M."/>
            <person name="Maruyama S."/>
            <person name="Engel P."/>
            <person name="Dehio C."/>
        </authorList>
    </citation>
    <scope>NUCLEOTIDE SEQUENCE [LARGE SCALE GENOMIC DNA]</scope>
    <source>
        <strain evidence="6">R1</strain>
    </source>
</reference>
<dbReference type="RefSeq" id="WP_078689712.1">
    <property type="nucleotide sequence ID" value="NZ_CP019789.1"/>
</dbReference>
<reference evidence="2" key="3">
    <citation type="submission" date="2017-02" db="EMBL/GenBank/DDBJ databases">
        <title>Evolutionary dynamics of pathoadaptation revealed by three independent acquisitions of the VirB/D4 type IV secretion system in Bartonella.</title>
        <authorList>
            <person name="Harms A."/>
            <person name="Segers F.H.I.D."/>
            <person name="Quebatte M."/>
            <person name="Mistl C."/>
            <person name="Manfredi P."/>
            <person name="Koerner J."/>
            <person name="Chomel B."/>
            <person name="Kosoy M."/>
            <person name="Maruyama S."/>
            <person name="Engel P."/>
            <person name="Dehio C."/>
        </authorList>
    </citation>
    <scope>NUCLEOTIDE SEQUENCE [LARGE SCALE GENOMIC DNA]</scope>
    <source>
        <strain evidence="2">R1</strain>
    </source>
</reference>
<dbReference type="EMBL" id="FN645524">
    <property type="protein sequence ID" value="CBI82759.1"/>
    <property type="molecule type" value="Genomic_DNA"/>
</dbReference>
<organism evidence="4">
    <name type="scientific">Bartonella schoenbuchensis (strain DSM 13525 / NCTC 13165 / R1)</name>
    <dbReference type="NCBI Taxonomy" id="687861"/>
    <lineage>
        <taxon>Bacteria</taxon>
        <taxon>Pseudomonadati</taxon>
        <taxon>Pseudomonadota</taxon>
        <taxon>Alphaproteobacteria</taxon>
        <taxon>Hyphomicrobiales</taxon>
        <taxon>Bartonellaceae</taxon>
        <taxon>Bartonella</taxon>
    </lineage>
</organism>
<evidence type="ECO:0000313" key="4">
    <source>
        <dbReference type="EMBL" id="CBI82155.1"/>
    </source>
</evidence>
<dbReference type="PANTHER" id="PTHR36180:SF1">
    <property type="entry name" value="ANTA_ANTB ANTIREPRESSOR DOMAIN-CONTAINING PROTEIN"/>
    <property type="match status" value="1"/>
</dbReference>
<dbReference type="EMBL" id="CP019789">
    <property type="protein sequence ID" value="AQX31153.1"/>
    <property type="molecule type" value="Genomic_DNA"/>
</dbReference>
<evidence type="ECO:0000313" key="2">
    <source>
        <dbReference type="EMBL" id="AQX30620.1"/>
    </source>
</evidence>
<evidence type="ECO:0000313" key="6">
    <source>
        <dbReference type="Proteomes" id="UP000190811"/>
    </source>
</evidence>
<sequence>MNTLITISEQTVGQETVQTVNARDLHAFLEVGKKFADWITNRINQYEFEEGKDYIITLPKIGKRKNVVLKEYHLTLSVAKELSMVENNKKGKQARQYFIECERKAKQPLNLANALQNPLTIRQLLLSIDNIAGIRLYANQVLQKHLKTTSGLVAEIISLPHILKALTHCMRMTYSDLVGCSYAIQYPLWGKHNDGLVAVFLSTRHSF</sequence>
<dbReference type="InterPro" id="IPR013557">
    <property type="entry name" value="AntA/B_antirep"/>
</dbReference>
<name>E6YZ67_BARSR</name>
<evidence type="ECO:0000313" key="5">
    <source>
        <dbReference type="EMBL" id="CBI82759.1"/>
    </source>
</evidence>
<dbReference type="EMBL" id="CP019789">
    <property type="protein sequence ID" value="AQX30620.1"/>
    <property type="molecule type" value="Genomic_DNA"/>
</dbReference>
<dbReference type="STRING" id="687861.BscR1v2_006800"/>
<feature type="domain" description="AntA/AntB antirepressor" evidence="1">
    <location>
        <begin position="20"/>
        <end position="88"/>
    </location>
</feature>
<evidence type="ECO:0000259" key="1">
    <source>
        <dbReference type="Pfam" id="PF08346"/>
    </source>
</evidence>